<keyword evidence="2" id="KW-1185">Reference proteome</keyword>
<comment type="caution">
    <text evidence="1">The sequence shown here is derived from an EMBL/GenBank/DDBJ whole genome shotgun (WGS) entry which is preliminary data.</text>
</comment>
<evidence type="ECO:0000313" key="2">
    <source>
        <dbReference type="Proteomes" id="UP000031258"/>
    </source>
</evidence>
<dbReference type="OrthoDB" id="9829550at2"/>
<dbReference type="EMBL" id="JSWE01000096">
    <property type="protein sequence ID" value="KIE05413.1"/>
    <property type="molecule type" value="Genomic_DNA"/>
</dbReference>
<organism evidence="1 2">
    <name type="scientific">Candidatus Jidaibacter acanthamoebae</name>
    <dbReference type="NCBI Taxonomy" id="86105"/>
    <lineage>
        <taxon>Bacteria</taxon>
        <taxon>Pseudomonadati</taxon>
        <taxon>Pseudomonadota</taxon>
        <taxon>Alphaproteobacteria</taxon>
        <taxon>Rickettsiales</taxon>
        <taxon>Candidatus Midichloriaceae</taxon>
        <taxon>Candidatus Jidaibacter</taxon>
    </lineage>
</organism>
<sequence length="167" mass="19497">MKHMDKCMDKPVLGKCTNEQEFGVEYSLDHSHTTSSFEISKRLTIIDECIATYIKRINNKKELIYSIMVGYLNYSEHDIVSKLNDIFNYPLYDSEIFKSARQQLCLSPLKATLTTCLYTLTELLNKHNIRRSHNNLSEQEIEQICIGIYEKNTNYRQVEGVMRSLSL</sequence>
<proteinExistence type="predicted"/>
<dbReference type="AlphaFoldDB" id="A0A0C1QMZ0"/>
<name>A0A0C1QMZ0_9RICK</name>
<evidence type="ECO:0000313" key="1">
    <source>
        <dbReference type="EMBL" id="KIE05413.1"/>
    </source>
</evidence>
<dbReference type="RefSeq" id="WP_039456514.1">
    <property type="nucleotide sequence ID" value="NZ_JSWE01000096.1"/>
</dbReference>
<dbReference type="Proteomes" id="UP000031258">
    <property type="component" value="Unassembled WGS sequence"/>
</dbReference>
<gene>
    <name evidence="1" type="ORF">NF27_DT01870</name>
</gene>
<protein>
    <submittedName>
        <fullName evidence="1">Uncharacterized protein</fullName>
    </submittedName>
</protein>
<reference evidence="1 2" key="1">
    <citation type="submission" date="2014-11" db="EMBL/GenBank/DDBJ databases">
        <title>A Rickettsiales Symbiont of Amoebae With Ancient Features.</title>
        <authorList>
            <person name="Schulz F."/>
            <person name="Martijn J."/>
            <person name="Wascher F."/>
            <person name="Kostanjsek R."/>
            <person name="Ettema T.J."/>
            <person name="Horn M."/>
        </authorList>
    </citation>
    <scope>NUCLEOTIDE SEQUENCE [LARGE SCALE GENOMIC DNA]</scope>
    <source>
        <strain evidence="1 2">UWC36</strain>
    </source>
</reference>
<accession>A0A0C1QMZ0</accession>